<accession>A0A2P2QL41</accession>
<evidence type="ECO:0000313" key="1">
    <source>
        <dbReference type="EMBL" id="MBX67709.1"/>
    </source>
</evidence>
<reference evidence="1" key="1">
    <citation type="submission" date="2018-02" db="EMBL/GenBank/DDBJ databases">
        <title>Rhizophora mucronata_Transcriptome.</title>
        <authorList>
            <person name="Meera S.P."/>
            <person name="Sreeshan A."/>
            <person name="Augustine A."/>
        </authorList>
    </citation>
    <scope>NUCLEOTIDE SEQUENCE</scope>
    <source>
        <tissue evidence="1">Leaf</tissue>
    </source>
</reference>
<dbReference type="AlphaFoldDB" id="A0A2P2QL41"/>
<name>A0A2P2QL41_RHIMU</name>
<sequence length="48" mass="5742">MESIVVIFFWFSSLWKIQYDVMSTRLCGQNKLLTFIIEYSKVCIEEAM</sequence>
<dbReference type="EMBL" id="GGEC01087225">
    <property type="protein sequence ID" value="MBX67709.1"/>
    <property type="molecule type" value="Transcribed_RNA"/>
</dbReference>
<organism evidence="1">
    <name type="scientific">Rhizophora mucronata</name>
    <name type="common">Asiatic mangrove</name>
    <dbReference type="NCBI Taxonomy" id="61149"/>
    <lineage>
        <taxon>Eukaryota</taxon>
        <taxon>Viridiplantae</taxon>
        <taxon>Streptophyta</taxon>
        <taxon>Embryophyta</taxon>
        <taxon>Tracheophyta</taxon>
        <taxon>Spermatophyta</taxon>
        <taxon>Magnoliopsida</taxon>
        <taxon>eudicotyledons</taxon>
        <taxon>Gunneridae</taxon>
        <taxon>Pentapetalae</taxon>
        <taxon>rosids</taxon>
        <taxon>fabids</taxon>
        <taxon>Malpighiales</taxon>
        <taxon>Rhizophoraceae</taxon>
        <taxon>Rhizophora</taxon>
    </lineage>
</organism>
<protein>
    <submittedName>
        <fullName evidence="1">Uncharacterized protein</fullName>
    </submittedName>
</protein>
<proteinExistence type="predicted"/>